<keyword evidence="2" id="KW-1185">Reference proteome</keyword>
<organism evidence="1 2">
    <name type="scientific">Acaulospora colombiana</name>
    <dbReference type="NCBI Taxonomy" id="27376"/>
    <lineage>
        <taxon>Eukaryota</taxon>
        <taxon>Fungi</taxon>
        <taxon>Fungi incertae sedis</taxon>
        <taxon>Mucoromycota</taxon>
        <taxon>Glomeromycotina</taxon>
        <taxon>Glomeromycetes</taxon>
        <taxon>Diversisporales</taxon>
        <taxon>Acaulosporaceae</taxon>
        <taxon>Acaulospora</taxon>
    </lineage>
</organism>
<sequence length="49" mass="5661">MSYRYFEKDILSMDLTKLGTNFQAVYIDPPLLLPKEIPSPGKITLQQFV</sequence>
<feature type="non-terminal residue" evidence="1">
    <location>
        <position position="1"/>
    </location>
</feature>
<dbReference type="Proteomes" id="UP000789525">
    <property type="component" value="Unassembled WGS sequence"/>
</dbReference>
<evidence type="ECO:0000313" key="1">
    <source>
        <dbReference type="EMBL" id="CAG8557990.1"/>
    </source>
</evidence>
<reference evidence="1" key="1">
    <citation type="submission" date="2021-06" db="EMBL/GenBank/DDBJ databases">
        <authorList>
            <person name="Kallberg Y."/>
            <person name="Tangrot J."/>
            <person name="Rosling A."/>
        </authorList>
    </citation>
    <scope>NUCLEOTIDE SEQUENCE</scope>
    <source>
        <strain evidence="1">CL356</strain>
    </source>
</reference>
<proteinExistence type="predicted"/>
<name>A0ACA9M3T9_9GLOM</name>
<accession>A0ACA9M3T9</accession>
<feature type="non-terminal residue" evidence="1">
    <location>
        <position position="49"/>
    </location>
</feature>
<comment type="caution">
    <text evidence="1">The sequence shown here is derived from an EMBL/GenBank/DDBJ whole genome shotgun (WGS) entry which is preliminary data.</text>
</comment>
<protein>
    <submittedName>
        <fullName evidence="1">2766_t:CDS:1</fullName>
    </submittedName>
</protein>
<dbReference type="EMBL" id="CAJVPT010009042">
    <property type="protein sequence ID" value="CAG8557990.1"/>
    <property type="molecule type" value="Genomic_DNA"/>
</dbReference>
<evidence type="ECO:0000313" key="2">
    <source>
        <dbReference type="Proteomes" id="UP000789525"/>
    </source>
</evidence>
<gene>
    <name evidence="1" type="ORF">ACOLOM_LOCUS5117</name>
</gene>